<accession>A0ABQ5JJD2</accession>
<organism evidence="2 3">
    <name type="scientific">Ligilactobacillus pabuli</name>
    <dbReference type="NCBI Taxonomy" id="2886039"/>
    <lineage>
        <taxon>Bacteria</taxon>
        <taxon>Bacillati</taxon>
        <taxon>Bacillota</taxon>
        <taxon>Bacilli</taxon>
        <taxon>Lactobacillales</taxon>
        <taxon>Lactobacillaceae</taxon>
        <taxon>Ligilactobacillus</taxon>
    </lineage>
</organism>
<dbReference type="EMBL" id="BQXH01000020">
    <property type="protein sequence ID" value="GKS82145.1"/>
    <property type="molecule type" value="Genomic_DNA"/>
</dbReference>
<evidence type="ECO:0000259" key="1">
    <source>
        <dbReference type="Pfam" id="PF13701"/>
    </source>
</evidence>
<dbReference type="RefSeq" id="WP_244056448.1">
    <property type="nucleotide sequence ID" value="NZ_BQXH01000020.1"/>
</dbReference>
<feature type="domain" description="Transposase DDE" evidence="1">
    <location>
        <begin position="12"/>
        <end position="431"/>
    </location>
</feature>
<dbReference type="InterPro" id="IPR025668">
    <property type="entry name" value="Tnp_DDE_dom"/>
</dbReference>
<sequence length="432" mass="48842">MLRLRATSLQCNPHLSVINDAGQLSNDAGMILPIEFTNRIHLKNLIRNTIFFNDERKFAKISFVYLFEFTLMLRIAGYCTDSAANTWRQDPAIRIALGEYGVASQASISRFIASLTQDNLVETQNLLLKLADVVLKDPSRTEMILDIDSTHLDTFGHQEHATYNGHYSANGYHPLLVFDDATGLLLGAQLRPGNVYTSSDADTFIAPILDHLKALRPDMNITVRGDSGFAKPEFYAACAKRSVKFIVRLKKNNRINELTTTATQATEMTTDFQSEDHELDYQVKIWADNYRVIVHSESKAESFLWDDHTLLVTNDTKIPCETLITRYRQRGRVEDLIKELKAGFAFDKTDSHSFTMNAARALISAVAYNIVQLFKLILIPFDARKTIATLRFELLHFTGKITHHAHRIVLHLASSQVFSGFIGNVLNDILQM</sequence>
<name>A0ABQ5JJD2_9LACO</name>
<reference evidence="2" key="1">
    <citation type="journal article" date="2022" name="Int. J. Syst. Evol. Microbiol.">
        <title>A novel species of lactic acid bacteria, Ligilactobacillus pabuli sp. nov., isolated from alfalfa silage.</title>
        <authorList>
            <person name="Tohno M."/>
            <person name="Tanizawa Y."/>
            <person name="Sawada H."/>
            <person name="Sakamoto M."/>
            <person name="Ohkuma M."/>
            <person name="Kobayashi H."/>
        </authorList>
    </citation>
    <scope>NUCLEOTIDE SEQUENCE</scope>
    <source>
        <strain evidence="2">AF129</strain>
    </source>
</reference>
<dbReference type="InterPro" id="IPR047960">
    <property type="entry name" value="Transpos_IS1380"/>
</dbReference>
<dbReference type="Pfam" id="PF13701">
    <property type="entry name" value="DDE_Tnp_1_4"/>
    <property type="match status" value="1"/>
</dbReference>
<dbReference type="SUPFAM" id="SSF53098">
    <property type="entry name" value="Ribonuclease H-like"/>
    <property type="match status" value="1"/>
</dbReference>
<keyword evidence="3" id="KW-1185">Reference proteome</keyword>
<evidence type="ECO:0000313" key="3">
    <source>
        <dbReference type="Proteomes" id="UP001055149"/>
    </source>
</evidence>
<comment type="caution">
    <text evidence="2">The sequence shown here is derived from an EMBL/GenBank/DDBJ whole genome shotgun (WGS) entry which is preliminary data.</text>
</comment>
<proteinExistence type="predicted"/>
<dbReference type="Proteomes" id="UP001055149">
    <property type="component" value="Unassembled WGS sequence"/>
</dbReference>
<dbReference type="NCBIfam" id="NF033539">
    <property type="entry name" value="transpos_IS1380"/>
    <property type="match status" value="1"/>
</dbReference>
<dbReference type="InterPro" id="IPR012337">
    <property type="entry name" value="RNaseH-like_sf"/>
</dbReference>
<protein>
    <recommendedName>
        <fullName evidence="1">Transposase DDE domain-containing protein</fullName>
    </recommendedName>
</protein>
<gene>
    <name evidence="2" type="ORF">LPAF129_18310</name>
</gene>
<evidence type="ECO:0000313" key="2">
    <source>
        <dbReference type="EMBL" id="GKS82145.1"/>
    </source>
</evidence>